<dbReference type="PANTHER" id="PTHR13903">
    <property type="entry name" value="PIRIN-RELATED"/>
    <property type="match status" value="1"/>
</dbReference>
<evidence type="ECO:0000259" key="4">
    <source>
        <dbReference type="Pfam" id="PF05726"/>
    </source>
</evidence>
<dbReference type="OrthoDB" id="321327at2"/>
<reference evidence="5 6" key="1">
    <citation type="submission" date="2019-02" db="EMBL/GenBank/DDBJ databases">
        <authorList>
            <person name="Fomenkov A."/>
            <person name="Dubinina G."/>
            <person name="Grabovich M."/>
            <person name="Vincze T."/>
            <person name="Roberts R.J."/>
        </authorList>
    </citation>
    <scope>NUCLEOTIDE SEQUENCE [LARGE SCALE GENOMIC DNA]</scope>
    <source>
        <strain evidence="5 6">P</strain>
    </source>
</reference>
<dbReference type="InterPro" id="IPR012093">
    <property type="entry name" value="Pirin"/>
</dbReference>
<dbReference type="AlphaFoldDB" id="A0A5C1Q7P8"/>
<sequence length="344" mass="38840">MIMESGGIGFVLKTQNPFVTTMYHVDKYPAGDGKLRPIIKKELNNGGDFDRDSSWRMYHGREVPGFPAHPHRGFETVTVVLKGTVDHTDGLGSKGRYQNGDVQWMTAGRGLQHSEMFPLIETNKDNPLELFQIWLSLDSKHRMVKPGYKMLWKEDIPVVTLTDKTGLKVTITVIAGELGGEIPPKPPIDSWARDKNHHTSIQIIELEPGASYNIPQGKSTINRSLYFYNGEKLLLDDQLFSNTAYAFVTPDSETIIQNKGAVPAKVLLLEAEPIPEPIISRGPFVMTTEDEIFQAYNDYKEDYFGGWPFSNFEICHDINQKRFAKYENGLVEYPDKRGVGSINK</sequence>
<dbReference type="PANTHER" id="PTHR13903:SF8">
    <property type="entry name" value="PIRIN"/>
    <property type="match status" value="1"/>
</dbReference>
<dbReference type="InterPro" id="IPR011051">
    <property type="entry name" value="RmlC_Cupin_sf"/>
</dbReference>
<dbReference type="Gene3D" id="2.60.120.10">
    <property type="entry name" value="Jelly Rolls"/>
    <property type="match status" value="2"/>
</dbReference>
<name>A0A5C1Q7P8_9SPIO</name>
<evidence type="ECO:0000256" key="1">
    <source>
        <dbReference type="ARBA" id="ARBA00008416"/>
    </source>
</evidence>
<feature type="domain" description="Pirin C-terminal" evidence="4">
    <location>
        <begin position="204"/>
        <end position="304"/>
    </location>
</feature>
<dbReference type="KEGG" id="sper:EW093_01655"/>
<dbReference type="Proteomes" id="UP000323824">
    <property type="component" value="Chromosome"/>
</dbReference>
<organism evidence="5 6">
    <name type="scientific">Thiospirochaeta perfilievii</name>
    <dbReference type="NCBI Taxonomy" id="252967"/>
    <lineage>
        <taxon>Bacteria</taxon>
        <taxon>Pseudomonadati</taxon>
        <taxon>Spirochaetota</taxon>
        <taxon>Spirochaetia</taxon>
        <taxon>Spirochaetales</taxon>
        <taxon>Spirochaetaceae</taxon>
        <taxon>Thiospirochaeta</taxon>
    </lineage>
</organism>
<dbReference type="RefSeq" id="WP_149566720.1">
    <property type="nucleotide sequence ID" value="NZ_CP035807.1"/>
</dbReference>
<evidence type="ECO:0000256" key="2">
    <source>
        <dbReference type="RuleBase" id="RU003457"/>
    </source>
</evidence>
<gene>
    <name evidence="5" type="ORF">EW093_01655</name>
</gene>
<evidence type="ECO:0000259" key="3">
    <source>
        <dbReference type="Pfam" id="PF02678"/>
    </source>
</evidence>
<proteinExistence type="inferred from homology"/>
<feature type="domain" description="Pirin N-terminal" evidence="3">
    <location>
        <begin position="57"/>
        <end position="135"/>
    </location>
</feature>
<reference evidence="5 6" key="2">
    <citation type="submission" date="2019-09" db="EMBL/GenBank/DDBJ databases">
        <title>Complete Genome Sequence and Methylome Analysis of free living Spirochaetas.</title>
        <authorList>
            <person name="Leshcheva N."/>
            <person name="Mikheeva N."/>
        </authorList>
    </citation>
    <scope>NUCLEOTIDE SEQUENCE [LARGE SCALE GENOMIC DNA]</scope>
    <source>
        <strain evidence="5 6">P</strain>
    </source>
</reference>
<dbReference type="InterPro" id="IPR003829">
    <property type="entry name" value="Pirin_N_dom"/>
</dbReference>
<protein>
    <submittedName>
        <fullName evidence="5">Pirin family protein</fullName>
    </submittedName>
</protein>
<dbReference type="InterPro" id="IPR014710">
    <property type="entry name" value="RmlC-like_jellyroll"/>
</dbReference>
<dbReference type="CDD" id="cd02909">
    <property type="entry name" value="cupin_pirin_N"/>
    <property type="match status" value="1"/>
</dbReference>
<evidence type="ECO:0000313" key="6">
    <source>
        <dbReference type="Proteomes" id="UP000323824"/>
    </source>
</evidence>
<dbReference type="Pfam" id="PF05726">
    <property type="entry name" value="Pirin_C"/>
    <property type="match status" value="1"/>
</dbReference>
<evidence type="ECO:0000313" key="5">
    <source>
        <dbReference type="EMBL" id="QEN03461.1"/>
    </source>
</evidence>
<accession>A0A5C1Q7P8</accession>
<keyword evidence="6" id="KW-1185">Reference proteome</keyword>
<dbReference type="InterPro" id="IPR008778">
    <property type="entry name" value="Pirin_C_dom"/>
</dbReference>
<dbReference type="Pfam" id="PF02678">
    <property type="entry name" value="Pirin"/>
    <property type="match status" value="1"/>
</dbReference>
<comment type="similarity">
    <text evidence="1 2">Belongs to the pirin family.</text>
</comment>
<dbReference type="EMBL" id="CP035807">
    <property type="protein sequence ID" value="QEN03461.1"/>
    <property type="molecule type" value="Genomic_DNA"/>
</dbReference>
<dbReference type="SUPFAM" id="SSF51182">
    <property type="entry name" value="RmlC-like cupins"/>
    <property type="match status" value="1"/>
</dbReference>